<keyword evidence="2" id="KW-1185">Reference proteome</keyword>
<proteinExistence type="predicted"/>
<dbReference type="RefSeq" id="XP_021338543.1">
    <property type="nucleotide sequence ID" value="XM_021481969.1"/>
</dbReference>
<organism evidence="1 2">
    <name type="scientific">Babesia microti (strain RI)</name>
    <dbReference type="NCBI Taxonomy" id="1133968"/>
    <lineage>
        <taxon>Eukaryota</taxon>
        <taxon>Sar</taxon>
        <taxon>Alveolata</taxon>
        <taxon>Apicomplexa</taxon>
        <taxon>Aconoidasida</taxon>
        <taxon>Piroplasmida</taxon>
        <taxon>Babesiidae</taxon>
        <taxon>Babesia</taxon>
    </lineage>
</organism>
<name>A0A1R4ABI0_BABMR</name>
<reference evidence="1 2" key="2">
    <citation type="journal article" date="2013" name="PLoS ONE">
        <title>Whole genome mapping and re-organization of the nuclear and mitochondrial genomes of Babesia microti isolates.</title>
        <authorList>
            <person name="Cornillot E."/>
            <person name="Dassouli A."/>
            <person name="Garg A."/>
            <person name="Pachikara N."/>
            <person name="Randazzo S."/>
            <person name="Depoix D."/>
            <person name="Carcy B."/>
            <person name="Delbecq S."/>
            <person name="Frutos R."/>
            <person name="Silva J.C."/>
            <person name="Sutton R."/>
            <person name="Krause P.J."/>
            <person name="Mamoun C.B."/>
        </authorList>
    </citation>
    <scope>NUCLEOTIDE SEQUENCE [LARGE SCALE GENOMIC DNA]</scope>
    <source>
        <strain evidence="1 2">RI</strain>
    </source>
</reference>
<dbReference type="GeneID" id="24424993"/>
<sequence>MGGEINSQSTNKVLEHFILTKFDPLLTIVKELNDRLHLSDKENFKLEKRVAHIEKQLELLTKDQNYKFSPIVETQADPHNSLQILETDPSLVPPWLFSCKIGTPSSSIQALLNISNANTIELDVTSWLREESMWLDLLEQLPKNISPIIVESSQLQTLRQHARRALLDLSHGEALMILRNVPGKHQVSSQPTTITLQLWHQLFQKHLREWKQLNLKIWEEFVLF</sequence>
<accession>A0A1R4ABI0</accession>
<dbReference type="OrthoDB" id="361154at2759"/>
<evidence type="ECO:0000313" key="1">
    <source>
        <dbReference type="EMBL" id="SJK86381.1"/>
    </source>
</evidence>
<reference evidence="1 2" key="3">
    <citation type="journal article" date="2016" name="Sci. Rep.">
        <title>Genome-wide diversity and gene expression profiling of Babesia microti isolates identify polymorphic genes that mediate host-pathogen interactions.</title>
        <authorList>
            <person name="Silva J.C."/>
            <person name="Cornillot E."/>
            <person name="McCracken C."/>
            <person name="Usmani-Brown S."/>
            <person name="Dwivedi A."/>
            <person name="Ifeonu O.O."/>
            <person name="Crabtree J."/>
            <person name="Gotia H.T."/>
            <person name="Virji A.Z."/>
            <person name="Reynes C."/>
            <person name="Colinge J."/>
            <person name="Kumar V."/>
            <person name="Lawres L."/>
            <person name="Pazzi J.E."/>
            <person name="Pablo J.V."/>
            <person name="Hung C."/>
            <person name="Brancato J."/>
            <person name="Kumari P."/>
            <person name="Orvis J."/>
            <person name="Tretina K."/>
            <person name="Chibucos M."/>
            <person name="Ott S."/>
            <person name="Sadzewicz L."/>
            <person name="Sengamalay N."/>
            <person name="Shetty A.C."/>
            <person name="Su Q."/>
            <person name="Tallon L."/>
            <person name="Fraser C.M."/>
            <person name="Frutos R."/>
            <person name="Molina D.M."/>
            <person name="Krause P.J."/>
            <person name="Ben Mamoun C."/>
        </authorList>
    </citation>
    <scope>NUCLEOTIDE SEQUENCE [LARGE SCALE GENOMIC DNA]</scope>
    <source>
        <strain evidence="1 2">RI</strain>
    </source>
</reference>
<evidence type="ECO:0000313" key="2">
    <source>
        <dbReference type="Proteomes" id="UP000002899"/>
    </source>
</evidence>
<reference evidence="1 2" key="1">
    <citation type="journal article" date="2012" name="Nucleic Acids Res.">
        <title>Sequencing of the smallest Apicomplexan genome from the human pathogen Babesia microti.</title>
        <authorList>
            <person name="Cornillot E."/>
            <person name="Hadj-Kaddour K."/>
            <person name="Dassouli A."/>
            <person name="Noel B."/>
            <person name="Ranwez V."/>
            <person name="Vacherie B."/>
            <person name="Augagneur Y."/>
            <person name="Bres V."/>
            <person name="Duclos A."/>
            <person name="Randazzo S."/>
            <person name="Carcy B."/>
            <person name="Debierre-Grockiego F."/>
            <person name="Delbecq S."/>
            <person name="Moubri-Menage K."/>
            <person name="Shams-Eldin H."/>
            <person name="Usmani-Brown S."/>
            <person name="Bringaud F."/>
            <person name="Wincker P."/>
            <person name="Vivares C.P."/>
            <person name="Schwarz R.T."/>
            <person name="Schetters T.P."/>
            <person name="Krause P.J."/>
            <person name="Gorenflot A."/>
            <person name="Berry V."/>
            <person name="Barbe V."/>
            <person name="Ben Mamoun C."/>
        </authorList>
    </citation>
    <scope>NUCLEOTIDE SEQUENCE [LARGE SCALE GENOMIC DNA]</scope>
    <source>
        <strain evidence="1 2">RI</strain>
    </source>
</reference>
<protein>
    <submittedName>
        <fullName evidence="1">Uncharacterized protein</fullName>
    </submittedName>
</protein>
<dbReference type="VEuPathDB" id="PiroplasmaDB:BMR1_03g01775"/>
<dbReference type="EMBL" id="LN871598">
    <property type="protein sequence ID" value="SJK86381.1"/>
    <property type="molecule type" value="Genomic_DNA"/>
</dbReference>
<dbReference type="Proteomes" id="UP000002899">
    <property type="component" value="Chromosome III"/>
</dbReference>
<dbReference type="KEGG" id="bmic:BMR1_03g01775"/>
<dbReference type="AlphaFoldDB" id="A0A1R4ABI0"/>